<proteinExistence type="predicted"/>
<dbReference type="RefSeq" id="WP_258830374.1">
    <property type="nucleotide sequence ID" value="NZ_JANUHA010000028.1"/>
</dbReference>
<comment type="caution">
    <text evidence="1">The sequence shown here is derived from an EMBL/GenBank/DDBJ whole genome shotgun (WGS) entry which is preliminary data.</text>
</comment>
<evidence type="ECO:0000313" key="2">
    <source>
        <dbReference type="Proteomes" id="UP001206572"/>
    </source>
</evidence>
<keyword evidence="2" id="KW-1185">Reference proteome</keyword>
<protein>
    <submittedName>
        <fullName evidence="1">Uncharacterized protein</fullName>
    </submittedName>
</protein>
<organism evidence="1 2">
    <name type="scientific">Massilia agri</name>
    <dbReference type="NCBI Taxonomy" id="1886785"/>
    <lineage>
        <taxon>Bacteria</taxon>
        <taxon>Pseudomonadati</taxon>
        <taxon>Pseudomonadota</taxon>
        <taxon>Betaproteobacteria</taxon>
        <taxon>Burkholderiales</taxon>
        <taxon>Oxalobacteraceae</taxon>
        <taxon>Telluria group</taxon>
        <taxon>Massilia</taxon>
    </lineage>
</organism>
<gene>
    <name evidence="1" type="ORF">NX780_23805</name>
</gene>
<dbReference type="Proteomes" id="UP001206572">
    <property type="component" value="Unassembled WGS sequence"/>
</dbReference>
<evidence type="ECO:0000313" key="1">
    <source>
        <dbReference type="EMBL" id="MCS0599377.1"/>
    </source>
</evidence>
<reference evidence="1 2" key="1">
    <citation type="submission" date="2022-08" db="EMBL/GenBank/DDBJ databases">
        <title>Reclassification of Massilia species as members of the genera Telluria, Duganella, Pseudoduganella, Mokoshia gen. nov. and Zemynaea gen. nov. using orthogonal and non-orthogonal genome-based approaches.</title>
        <authorList>
            <person name="Bowman J.P."/>
        </authorList>
    </citation>
    <scope>NUCLEOTIDE SEQUENCE [LARGE SCALE GENOMIC DNA]</scope>
    <source>
        <strain evidence="1 2">JCM 31661</strain>
    </source>
</reference>
<sequence>MIATFMRLFGQSGRPVAVSNDAQLEDQMTQAMVYLLGLDEAQAQPLAHGALRQRQFLRGGRSLRAAPSHGFEPARQALHAALERGPCLLALPFSVSGICLLRSLSADPALHLVLVQSPALRMLGDEMPLARRPLSLCPTQNAVAQVKMDAARRARTVYVSFPELQPLGHGTTASIAFLGKPCRFSMLEPLLGISGVAAVLTPTFDGAALLAWNRPPSREGAQGASMHACLHWLVEHLQTSAAAAPDLTLSWHQLYRASLHFYRIERANQLKQLEAWAAAWGRSSPGQANRLAQFAQARIAALSQAGSH</sequence>
<accession>A0ABT2AT15</accession>
<name>A0ABT2AT15_9BURK</name>
<dbReference type="EMBL" id="JANUHA010000028">
    <property type="protein sequence ID" value="MCS0599377.1"/>
    <property type="molecule type" value="Genomic_DNA"/>
</dbReference>